<proteinExistence type="predicted"/>
<dbReference type="PROSITE" id="PS00109">
    <property type="entry name" value="PROTEIN_KINASE_TYR"/>
    <property type="match status" value="1"/>
</dbReference>
<keyword evidence="6" id="KW-1185">Reference proteome</keyword>
<evidence type="ECO:0000256" key="1">
    <source>
        <dbReference type="ARBA" id="ARBA00012513"/>
    </source>
</evidence>
<dbReference type="InterPro" id="IPR008266">
    <property type="entry name" value="Tyr_kinase_AS"/>
</dbReference>
<dbReference type="GO" id="GO:0004674">
    <property type="term" value="F:protein serine/threonine kinase activity"/>
    <property type="evidence" value="ECO:0007669"/>
    <property type="project" value="UniProtKB-EC"/>
</dbReference>
<dbReference type="InterPro" id="IPR051678">
    <property type="entry name" value="AGP_Transferase"/>
</dbReference>
<dbReference type="OrthoDB" id="2906425at2759"/>
<dbReference type="InterPro" id="IPR011009">
    <property type="entry name" value="Kinase-like_dom_sf"/>
</dbReference>
<dbReference type="CDD" id="cd05120">
    <property type="entry name" value="APH_ChoK_like"/>
    <property type="match status" value="1"/>
</dbReference>
<dbReference type="Gene3D" id="3.90.1200.10">
    <property type="match status" value="1"/>
</dbReference>
<evidence type="ECO:0000259" key="4">
    <source>
        <dbReference type="Pfam" id="PF01636"/>
    </source>
</evidence>
<comment type="caution">
    <text evidence="5">The sequence shown here is derived from an EMBL/GenBank/DDBJ whole genome shotgun (WGS) entry which is preliminary data.</text>
</comment>
<comment type="catalytic activity">
    <reaction evidence="2">
        <text>L-threonyl-[protein] + ATP = O-phospho-L-threonyl-[protein] + ADP + H(+)</text>
        <dbReference type="Rhea" id="RHEA:46608"/>
        <dbReference type="Rhea" id="RHEA-COMP:11060"/>
        <dbReference type="Rhea" id="RHEA-COMP:11605"/>
        <dbReference type="ChEBI" id="CHEBI:15378"/>
        <dbReference type="ChEBI" id="CHEBI:30013"/>
        <dbReference type="ChEBI" id="CHEBI:30616"/>
        <dbReference type="ChEBI" id="CHEBI:61977"/>
        <dbReference type="ChEBI" id="CHEBI:456216"/>
        <dbReference type="EC" id="2.7.11.1"/>
    </reaction>
</comment>
<dbReference type="InterPro" id="IPR002575">
    <property type="entry name" value="Aminoglycoside_PTrfase"/>
</dbReference>
<comment type="catalytic activity">
    <reaction evidence="3">
        <text>L-seryl-[protein] + ATP = O-phospho-L-seryl-[protein] + ADP + H(+)</text>
        <dbReference type="Rhea" id="RHEA:17989"/>
        <dbReference type="Rhea" id="RHEA-COMP:9863"/>
        <dbReference type="Rhea" id="RHEA-COMP:11604"/>
        <dbReference type="ChEBI" id="CHEBI:15378"/>
        <dbReference type="ChEBI" id="CHEBI:29999"/>
        <dbReference type="ChEBI" id="CHEBI:30616"/>
        <dbReference type="ChEBI" id="CHEBI:83421"/>
        <dbReference type="ChEBI" id="CHEBI:456216"/>
        <dbReference type="EC" id="2.7.11.1"/>
    </reaction>
</comment>
<name>A0A9P4KJ30_9PLEO</name>
<dbReference type="Pfam" id="PF01636">
    <property type="entry name" value="APH"/>
    <property type="match status" value="1"/>
</dbReference>
<dbReference type="SUPFAM" id="SSF56112">
    <property type="entry name" value="Protein kinase-like (PK-like)"/>
    <property type="match status" value="1"/>
</dbReference>
<evidence type="ECO:0000256" key="2">
    <source>
        <dbReference type="ARBA" id="ARBA00047899"/>
    </source>
</evidence>
<gene>
    <name evidence="5" type="ORF">CC78DRAFT_613877</name>
</gene>
<evidence type="ECO:0000313" key="5">
    <source>
        <dbReference type="EMBL" id="KAF2267784.1"/>
    </source>
</evidence>
<reference evidence="6" key="1">
    <citation type="journal article" date="2020" name="Stud. Mycol.">
        <title>101 Dothideomycetes genomes: A test case for predicting lifestyles and emergence of pathogens.</title>
        <authorList>
            <person name="Haridas S."/>
            <person name="Albert R."/>
            <person name="Binder M."/>
            <person name="Bloem J."/>
            <person name="LaButti K."/>
            <person name="Salamov A."/>
            <person name="Andreopoulos B."/>
            <person name="Baker S."/>
            <person name="Barry K."/>
            <person name="Bills G."/>
            <person name="Bluhm B."/>
            <person name="Cannon C."/>
            <person name="Castanera R."/>
            <person name="Culley D."/>
            <person name="Daum C."/>
            <person name="Ezra D."/>
            <person name="Gonzalez J."/>
            <person name="Henrissat B."/>
            <person name="Kuo A."/>
            <person name="Liang C."/>
            <person name="Lipzen A."/>
            <person name="Lutzoni F."/>
            <person name="Magnuson J."/>
            <person name="Mondo S."/>
            <person name="Nolan M."/>
            <person name="Ohm R."/>
            <person name="Pangilinan J."/>
            <person name="Park H.-J."/>
            <person name="Ramirez L."/>
            <person name="Alfaro M."/>
            <person name="Sun H."/>
            <person name="Tritt A."/>
            <person name="Yoshinaga Y."/>
            <person name="Zwiers L.-H."/>
            <person name="Turgeon B."/>
            <person name="Goodwin S."/>
            <person name="Spatafora J."/>
            <person name="Crous P."/>
            <person name="Grigoriev I."/>
        </authorList>
    </citation>
    <scope>NUCLEOTIDE SEQUENCE [LARGE SCALE GENOMIC DNA]</scope>
    <source>
        <strain evidence="6">CBS 304.66</strain>
    </source>
</reference>
<dbReference type="AlphaFoldDB" id="A0A9P4KJ30"/>
<dbReference type="PANTHER" id="PTHR21310:SF13">
    <property type="entry name" value="AMINOGLYCOSIDE PHOSPHOTRANSFERASE DOMAIN-CONTAINING PROTEIN"/>
    <property type="match status" value="1"/>
</dbReference>
<organism evidence="5 6">
    <name type="scientific">Lojkania enalia</name>
    <dbReference type="NCBI Taxonomy" id="147567"/>
    <lineage>
        <taxon>Eukaryota</taxon>
        <taxon>Fungi</taxon>
        <taxon>Dikarya</taxon>
        <taxon>Ascomycota</taxon>
        <taxon>Pezizomycotina</taxon>
        <taxon>Dothideomycetes</taxon>
        <taxon>Pleosporomycetidae</taxon>
        <taxon>Pleosporales</taxon>
        <taxon>Pleosporales incertae sedis</taxon>
        <taxon>Lojkania</taxon>
    </lineage>
</organism>
<evidence type="ECO:0000256" key="3">
    <source>
        <dbReference type="ARBA" id="ARBA00048679"/>
    </source>
</evidence>
<feature type="domain" description="Aminoglycoside phosphotransferase" evidence="4">
    <location>
        <begin position="64"/>
        <end position="273"/>
    </location>
</feature>
<dbReference type="EC" id="2.7.11.1" evidence="1"/>
<dbReference type="EMBL" id="ML986589">
    <property type="protein sequence ID" value="KAF2267784.1"/>
    <property type="molecule type" value="Genomic_DNA"/>
</dbReference>
<dbReference type="PANTHER" id="PTHR21310">
    <property type="entry name" value="AMINOGLYCOSIDE PHOSPHOTRANSFERASE-RELATED-RELATED"/>
    <property type="match status" value="1"/>
</dbReference>
<dbReference type="Proteomes" id="UP000800093">
    <property type="component" value="Unassembled WGS sequence"/>
</dbReference>
<accession>A0A9P4KJ30</accession>
<sequence>MASRSGLRWEKVLFGVEPRWTHEPDIEAVQRIASKALARACSVSFFCQGAFNKLYHVQCEQNARQSSYLMRVSLPVDPKFKTLSEVATLVWIQQHTSLPVPKIVAYDCSHANTLGFEWILMEKMPGRPLADVWRSMTWARKEKLVAKVAHYSAELFSKLFRCNSFGGDHFTYDVSRGPFNLSAEWLRARLQFNQLDCEKTIRESNDEDDIEEAEKTLAVVKRLIKAVGLMFVDDSKVSTVLLHDDLSQHNILVDDDGELQGIIDWECTSAVPPWKAAQFPQFLEGSRRERKPMREAYSANERGENLFQIHLLEYEQTKLRGVLIRTMKQANPDWVRMFRRSRKQIDFDIAIQNCDLHNLARKRINEWLDELERGKELTSLVTRLQ</sequence>
<evidence type="ECO:0000313" key="6">
    <source>
        <dbReference type="Proteomes" id="UP000800093"/>
    </source>
</evidence>
<protein>
    <recommendedName>
        <fullName evidence="1">non-specific serine/threonine protein kinase</fullName>
        <ecNumber evidence="1">2.7.11.1</ecNumber>
    </recommendedName>
</protein>